<organism evidence="7 8">
    <name type="scientific">Parnassius mnemosyne</name>
    <name type="common">clouded apollo</name>
    <dbReference type="NCBI Taxonomy" id="213953"/>
    <lineage>
        <taxon>Eukaryota</taxon>
        <taxon>Metazoa</taxon>
        <taxon>Ecdysozoa</taxon>
        <taxon>Arthropoda</taxon>
        <taxon>Hexapoda</taxon>
        <taxon>Insecta</taxon>
        <taxon>Pterygota</taxon>
        <taxon>Neoptera</taxon>
        <taxon>Endopterygota</taxon>
        <taxon>Lepidoptera</taxon>
        <taxon>Glossata</taxon>
        <taxon>Ditrysia</taxon>
        <taxon>Papilionoidea</taxon>
        <taxon>Papilionidae</taxon>
        <taxon>Parnassiinae</taxon>
        <taxon>Parnassini</taxon>
        <taxon>Parnassius</taxon>
        <taxon>Driopa</taxon>
    </lineage>
</organism>
<feature type="domain" description="Peptidase C1A papain C-terminal" evidence="6">
    <location>
        <begin position="78"/>
        <end position="303"/>
    </location>
</feature>
<sequence>MFYILLFLISITAAFDEEIHFKYETLPWHEFVEYFNNLNLTWKISVHNNNDDNHQHCSVIGLNQTYPKITHDLSVLDLPEIFDAREKWSQCTSIGKIYDQQTCGSCWMFATATTATDRNCIHANINVDLSEQDLGCCADCYIGPLCLNGGLPDRAFNFWISNGLVSYDCRPYNNDDLMNDNVCYKSCVNNKDYVQDKNYGGKMYTVAADAEQIKAELFTNGPVAASFVVYDDIRNYTSGVYAHKYGKRLGNHAVRIIGYGEESGEKYWLIANSWGMNRGENGFYKIKQFQEDIQLENHIIAAIPRGQ</sequence>
<dbReference type="EMBL" id="CAVLGL010000089">
    <property type="protein sequence ID" value="CAK1593700.1"/>
    <property type="molecule type" value="Genomic_DNA"/>
</dbReference>
<reference evidence="7 8" key="1">
    <citation type="submission" date="2023-11" db="EMBL/GenBank/DDBJ databases">
        <authorList>
            <person name="Hedman E."/>
            <person name="Englund M."/>
            <person name="Stromberg M."/>
            <person name="Nyberg Akerstrom W."/>
            <person name="Nylinder S."/>
            <person name="Jareborg N."/>
            <person name="Kallberg Y."/>
            <person name="Kronander E."/>
        </authorList>
    </citation>
    <scope>NUCLEOTIDE SEQUENCE [LARGE SCALE GENOMIC DNA]</scope>
</reference>
<keyword evidence="4" id="KW-0788">Thiol protease</keyword>
<dbReference type="SUPFAM" id="SSF54001">
    <property type="entry name" value="Cysteine proteinases"/>
    <property type="match status" value="1"/>
</dbReference>
<gene>
    <name evidence="7" type="ORF">PARMNEM_LOCUS13451</name>
</gene>
<dbReference type="AlphaFoldDB" id="A0AAV1LFC5"/>
<dbReference type="Proteomes" id="UP001314205">
    <property type="component" value="Unassembled WGS sequence"/>
</dbReference>
<keyword evidence="5" id="KW-0732">Signal</keyword>
<evidence type="ECO:0000313" key="8">
    <source>
        <dbReference type="Proteomes" id="UP001314205"/>
    </source>
</evidence>
<dbReference type="InterPro" id="IPR000169">
    <property type="entry name" value="Pept_cys_AS"/>
</dbReference>
<feature type="signal peptide" evidence="5">
    <location>
        <begin position="1"/>
        <end position="16"/>
    </location>
</feature>
<dbReference type="InterPro" id="IPR000668">
    <property type="entry name" value="Peptidase_C1A_C"/>
</dbReference>
<protein>
    <recommendedName>
        <fullName evidence="6">Peptidase C1A papain C-terminal domain-containing protein</fullName>
    </recommendedName>
</protein>
<evidence type="ECO:0000256" key="1">
    <source>
        <dbReference type="ARBA" id="ARBA00008455"/>
    </source>
</evidence>
<dbReference type="Gene3D" id="3.90.70.10">
    <property type="entry name" value="Cysteine proteinases"/>
    <property type="match status" value="1"/>
</dbReference>
<dbReference type="SMART" id="SM00645">
    <property type="entry name" value="Pept_C1"/>
    <property type="match status" value="1"/>
</dbReference>
<accession>A0AAV1LFC5</accession>
<keyword evidence="3" id="KW-0378">Hydrolase</keyword>
<dbReference type="PROSITE" id="PS00639">
    <property type="entry name" value="THIOL_PROTEASE_HIS"/>
    <property type="match status" value="1"/>
</dbReference>
<dbReference type="PROSITE" id="PS00139">
    <property type="entry name" value="THIOL_PROTEASE_CYS"/>
    <property type="match status" value="1"/>
</dbReference>
<dbReference type="InterPro" id="IPR038765">
    <property type="entry name" value="Papain-like_cys_pep_sf"/>
</dbReference>
<feature type="chain" id="PRO_5043426982" description="Peptidase C1A papain C-terminal domain-containing protein" evidence="5">
    <location>
        <begin position="17"/>
        <end position="307"/>
    </location>
</feature>
<name>A0AAV1LFC5_9NEOP</name>
<evidence type="ECO:0000259" key="6">
    <source>
        <dbReference type="SMART" id="SM00645"/>
    </source>
</evidence>
<comment type="similarity">
    <text evidence="1">Belongs to the peptidase C1 family.</text>
</comment>
<dbReference type="InterPro" id="IPR013128">
    <property type="entry name" value="Peptidase_C1A"/>
</dbReference>
<keyword evidence="8" id="KW-1185">Reference proteome</keyword>
<dbReference type="InterPro" id="IPR025660">
    <property type="entry name" value="Pept_his_AS"/>
</dbReference>
<dbReference type="PRINTS" id="PR00705">
    <property type="entry name" value="PAPAIN"/>
</dbReference>
<proteinExistence type="inferred from homology"/>
<dbReference type="PANTHER" id="PTHR12411">
    <property type="entry name" value="CYSTEINE PROTEASE FAMILY C1-RELATED"/>
    <property type="match status" value="1"/>
</dbReference>
<evidence type="ECO:0000256" key="3">
    <source>
        <dbReference type="ARBA" id="ARBA00022801"/>
    </source>
</evidence>
<dbReference type="GO" id="GO:0006508">
    <property type="term" value="P:proteolysis"/>
    <property type="evidence" value="ECO:0007669"/>
    <property type="project" value="UniProtKB-KW"/>
</dbReference>
<evidence type="ECO:0000256" key="5">
    <source>
        <dbReference type="SAM" id="SignalP"/>
    </source>
</evidence>
<evidence type="ECO:0000313" key="7">
    <source>
        <dbReference type="EMBL" id="CAK1593700.1"/>
    </source>
</evidence>
<evidence type="ECO:0000256" key="4">
    <source>
        <dbReference type="ARBA" id="ARBA00022807"/>
    </source>
</evidence>
<dbReference type="CDD" id="cd02620">
    <property type="entry name" value="Peptidase_C1A_CathepsinB"/>
    <property type="match status" value="1"/>
</dbReference>
<evidence type="ECO:0000256" key="2">
    <source>
        <dbReference type="ARBA" id="ARBA00022670"/>
    </source>
</evidence>
<keyword evidence="2" id="KW-0645">Protease</keyword>
<dbReference type="GO" id="GO:0008234">
    <property type="term" value="F:cysteine-type peptidase activity"/>
    <property type="evidence" value="ECO:0007669"/>
    <property type="project" value="UniProtKB-KW"/>
</dbReference>
<comment type="caution">
    <text evidence="7">The sequence shown here is derived from an EMBL/GenBank/DDBJ whole genome shotgun (WGS) entry which is preliminary data.</text>
</comment>
<dbReference type="Pfam" id="PF00112">
    <property type="entry name" value="Peptidase_C1"/>
    <property type="match status" value="1"/>
</dbReference>